<reference evidence="4" key="1">
    <citation type="journal article" date="2019" name="Int. J. Syst. Evol. Microbiol.">
        <title>The Global Catalogue of Microorganisms (GCM) 10K type strain sequencing project: providing services to taxonomists for standard genome sequencing and annotation.</title>
        <authorList>
            <consortium name="The Broad Institute Genomics Platform"/>
            <consortium name="The Broad Institute Genome Sequencing Center for Infectious Disease"/>
            <person name="Wu L."/>
            <person name="Ma J."/>
        </authorList>
    </citation>
    <scope>NUCLEOTIDE SEQUENCE [LARGE SCALE GENOMIC DNA]</scope>
    <source>
        <strain evidence="4">JCM 15914</strain>
    </source>
</reference>
<accession>A0ABP5JSR7</accession>
<dbReference type="RefSeq" id="WP_344225345.1">
    <property type="nucleotide sequence ID" value="NZ_BAAAQA010000033.1"/>
</dbReference>
<evidence type="ECO:0000256" key="1">
    <source>
        <dbReference type="SAM" id="MobiDB-lite"/>
    </source>
</evidence>
<feature type="compositionally biased region" description="Basic and acidic residues" evidence="1">
    <location>
        <begin position="41"/>
        <end position="63"/>
    </location>
</feature>
<feature type="compositionally biased region" description="Basic and acidic residues" evidence="1">
    <location>
        <begin position="167"/>
        <end position="180"/>
    </location>
</feature>
<evidence type="ECO:0000259" key="2">
    <source>
        <dbReference type="Pfam" id="PF11160"/>
    </source>
</evidence>
<organism evidence="3 4">
    <name type="scientific">Kocuria atrinae</name>
    <dbReference type="NCBI Taxonomy" id="592377"/>
    <lineage>
        <taxon>Bacteria</taxon>
        <taxon>Bacillati</taxon>
        <taxon>Actinomycetota</taxon>
        <taxon>Actinomycetes</taxon>
        <taxon>Micrococcales</taxon>
        <taxon>Micrococcaceae</taxon>
        <taxon>Kocuria</taxon>
    </lineage>
</organism>
<keyword evidence="4" id="KW-1185">Reference proteome</keyword>
<comment type="caution">
    <text evidence="3">The sequence shown here is derived from an EMBL/GenBank/DDBJ whole genome shotgun (WGS) entry which is preliminary data.</text>
</comment>
<feature type="region of interest" description="Disordered" evidence="1">
    <location>
        <begin position="141"/>
        <end position="180"/>
    </location>
</feature>
<feature type="domain" description="Hypervirulence associated protein TUDOR" evidence="2">
    <location>
        <begin position="6"/>
        <end position="64"/>
    </location>
</feature>
<dbReference type="EMBL" id="BAAAQA010000033">
    <property type="protein sequence ID" value="GAA2122173.1"/>
    <property type="molecule type" value="Genomic_DNA"/>
</dbReference>
<dbReference type="Proteomes" id="UP001500166">
    <property type="component" value="Unassembled WGS sequence"/>
</dbReference>
<feature type="region of interest" description="Disordered" evidence="1">
    <location>
        <begin position="41"/>
        <end position="88"/>
    </location>
</feature>
<proteinExistence type="predicted"/>
<evidence type="ECO:0000313" key="4">
    <source>
        <dbReference type="Proteomes" id="UP001500166"/>
    </source>
</evidence>
<dbReference type="Pfam" id="PF11160">
    <property type="entry name" value="Hva1_TUDOR"/>
    <property type="match status" value="1"/>
</dbReference>
<name>A0ABP5JSR7_9MICC</name>
<dbReference type="InterPro" id="IPR021331">
    <property type="entry name" value="Hva1_TUDOR"/>
</dbReference>
<evidence type="ECO:0000313" key="3">
    <source>
        <dbReference type="EMBL" id="GAA2122173.1"/>
    </source>
</evidence>
<protein>
    <recommendedName>
        <fullName evidence="2">Hypervirulence associated protein TUDOR domain-containing protein</fullName>
    </recommendedName>
</protein>
<dbReference type="Gene3D" id="2.30.30.1060">
    <property type="match status" value="1"/>
</dbReference>
<gene>
    <name evidence="3" type="ORF">GCM10009824_24980</name>
</gene>
<sequence>MAFSKGDRVGWNTAQGTTYGTVQSVHTDDLEFKNQTFRADKDDPVYVVESEKTGSQAAHHESALSDATDGDKDDDSGHRPPQKVQAAAQRAVKWIDEGKAGKGFTETGEHRAHQLAEGEAVDDEVIKKMRAYFKRHDVDRSAEGFHGGEDGYPSPGRVAWDAWGGDPGRDWAESQKTDGE</sequence>